<keyword evidence="1" id="KW-0175">Coiled coil</keyword>
<evidence type="ECO:0000256" key="1">
    <source>
        <dbReference type="SAM" id="Coils"/>
    </source>
</evidence>
<dbReference type="RefSeq" id="WP_115266708.1">
    <property type="nucleotide sequence ID" value="NZ_CP133950.1"/>
</dbReference>
<feature type="signal peptide" evidence="2">
    <location>
        <begin position="1"/>
        <end position="22"/>
    </location>
</feature>
<gene>
    <name evidence="3" type="ORF">NCTC6180_00243</name>
</gene>
<dbReference type="Proteomes" id="UP000269903">
    <property type="component" value="Chromosome"/>
</dbReference>
<dbReference type="AlphaFoldDB" id="A0A7Z8ZV63"/>
<name>A0A7Z8ZV63_STRSZ</name>
<evidence type="ECO:0000313" key="4">
    <source>
        <dbReference type="Proteomes" id="UP000269903"/>
    </source>
</evidence>
<dbReference type="EMBL" id="LR134317">
    <property type="protein sequence ID" value="VEF05242.1"/>
    <property type="molecule type" value="Genomic_DNA"/>
</dbReference>
<protein>
    <submittedName>
        <fullName evidence="3">Secreted phage protein</fullName>
    </submittedName>
</protein>
<evidence type="ECO:0000256" key="2">
    <source>
        <dbReference type="SAM" id="SignalP"/>
    </source>
</evidence>
<feature type="coiled-coil region" evidence="1">
    <location>
        <begin position="180"/>
        <end position="207"/>
    </location>
</feature>
<sequence length="246" mass="28418">MKKKLVMILALYAVGVSANVKAENIERGYYGDDDHTLQPKPTGDSKRIGFRNDWDQAREFGVKPIKVEDQKIQIKTYPGAMIRVYKKSNSNIFQELYEIKPTRIFYYNNPTYEIKYILADSSGLAIFDLTNSGIYEKEKLIKQPDKPQQGNSYTVSTSLDGIYLGSAEWTVGESIPKDIEEKDEEEIQKFVEALENKEKEKADREQKYAEALFRNAIATEANKTWYQRLGDNIEDTWANVKGWWRG</sequence>
<organism evidence="3 4">
    <name type="scientific">Streptococcus equi subsp. zooepidemicus</name>
    <dbReference type="NCBI Taxonomy" id="40041"/>
    <lineage>
        <taxon>Bacteria</taxon>
        <taxon>Bacillati</taxon>
        <taxon>Bacillota</taxon>
        <taxon>Bacilli</taxon>
        <taxon>Lactobacillales</taxon>
        <taxon>Streptococcaceae</taxon>
        <taxon>Streptococcus</taxon>
    </lineage>
</organism>
<reference evidence="3 4" key="1">
    <citation type="submission" date="2018-12" db="EMBL/GenBank/DDBJ databases">
        <authorList>
            <consortium name="Pathogen Informatics"/>
        </authorList>
    </citation>
    <scope>NUCLEOTIDE SEQUENCE [LARGE SCALE GENOMIC DNA]</scope>
    <source>
        <strain evidence="3 4">NCTC6180</strain>
    </source>
</reference>
<keyword evidence="2" id="KW-0732">Signal</keyword>
<feature type="chain" id="PRO_5030784104" evidence="2">
    <location>
        <begin position="23"/>
        <end position="246"/>
    </location>
</feature>
<evidence type="ECO:0000313" key="3">
    <source>
        <dbReference type="EMBL" id="VEF05242.1"/>
    </source>
</evidence>
<proteinExistence type="predicted"/>
<accession>A0A7Z8ZV63</accession>